<protein>
    <submittedName>
        <fullName evidence="1">Uncharacterized protein</fullName>
    </submittedName>
</protein>
<dbReference type="EMBL" id="PHAH01000001">
    <property type="protein sequence ID" value="PKM89396.1"/>
    <property type="molecule type" value="Genomic_DNA"/>
</dbReference>
<name>A0A2N2E3W4_9BACT</name>
<dbReference type="AlphaFoldDB" id="A0A2N2E3W4"/>
<gene>
    <name evidence="1" type="ORF">CVU83_00035</name>
</gene>
<reference evidence="1 2" key="1">
    <citation type="journal article" date="2017" name="ISME J.">
        <title>Potential for microbial H2 and metal transformations associated with novel bacteria and archaea in deep terrestrial subsurface sediments.</title>
        <authorList>
            <person name="Hernsdorf A.W."/>
            <person name="Amano Y."/>
            <person name="Miyakawa K."/>
            <person name="Ise K."/>
            <person name="Suzuki Y."/>
            <person name="Anantharaman K."/>
            <person name="Probst A."/>
            <person name="Burstein D."/>
            <person name="Thomas B.C."/>
            <person name="Banfield J.F."/>
        </authorList>
    </citation>
    <scope>NUCLEOTIDE SEQUENCE [LARGE SCALE GENOMIC DNA]</scope>
    <source>
        <strain evidence="1">HGW-Falkowbacteria-2</strain>
    </source>
</reference>
<dbReference type="Proteomes" id="UP000233325">
    <property type="component" value="Unassembled WGS sequence"/>
</dbReference>
<sequence>MENNTSKHPQHVVGYDGSFKDLAEAIGTMSYDQVAVFLGELAANILEQAISDLKVRNRPKLAQHLFAAAGEIKKAQSEMDSAWKVCKPYMPKQS</sequence>
<comment type="caution">
    <text evidence="1">The sequence shown here is derived from an EMBL/GenBank/DDBJ whole genome shotgun (WGS) entry which is preliminary data.</text>
</comment>
<accession>A0A2N2E3W4</accession>
<evidence type="ECO:0000313" key="1">
    <source>
        <dbReference type="EMBL" id="PKM89396.1"/>
    </source>
</evidence>
<proteinExistence type="predicted"/>
<organism evidence="1 2">
    <name type="scientific">Candidatus Falkowbacteria bacterium HGW-Falkowbacteria-2</name>
    <dbReference type="NCBI Taxonomy" id="2013769"/>
    <lineage>
        <taxon>Bacteria</taxon>
        <taxon>Candidatus Falkowiibacteriota</taxon>
    </lineage>
</organism>
<evidence type="ECO:0000313" key="2">
    <source>
        <dbReference type="Proteomes" id="UP000233325"/>
    </source>
</evidence>